<dbReference type="Gene3D" id="3.10.180.10">
    <property type="entry name" value="2,3-Dihydroxybiphenyl 1,2-Dioxygenase, domain 1"/>
    <property type="match status" value="1"/>
</dbReference>
<keyword evidence="3" id="KW-1185">Reference proteome</keyword>
<dbReference type="InterPro" id="IPR037523">
    <property type="entry name" value="VOC_core"/>
</dbReference>
<dbReference type="RefSeq" id="WP_386052620.1">
    <property type="nucleotide sequence ID" value="NZ_JBHTKH010000005.1"/>
</dbReference>
<dbReference type="PROSITE" id="PS51819">
    <property type="entry name" value="VOC"/>
    <property type="match status" value="1"/>
</dbReference>
<evidence type="ECO:0000313" key="2">
    <source>
        <dbReference type="EMBL" id="MFD1054717.1"/>
    </source>
</evidence>
<dbReference type="Pfam" id="PF00903">
    <property type="entry name" value="Glyoxalase"/>
    <property type="match status" value="1"/>
</dbReference>
<proteinExistence type="predicted"/>
<reference evidence="3" key="1">
    <citation type="journal article" date="2019" name="Int. J. Syst. Evol. Microbiol.">
        <title>The Global Catalogue of Microorganisms (GCM) 10K type strain sequencing project: providing services to taxonomists for standard genome sequencing and annotation.</title>
        <authorList>
            <consortium name="The Broad Institute Genomics Platform"/>
            <consortium name="The Broad Institute Genome Sequencing Center for Infectious Disease"/>
            <person name="Wu L."/>
            <person name="Ma J."/>
        </authorList>
    </citation>
    <scope>NUCLEOTIDE SEQUENCE [LARGE SCALE GENOMIC DNA]</scope>
    <source>
        <strain evidence="3">CCUG 57508</strain>
    </source>
</reference>
<dbReference type="InterPro" id="IPR004360">
    <property type="entry name" value="Glyas_Fos-R_dOase_dom"/>
</dbReference>
<gene>
    <name evidence="2" type="ORF">ACFQ2V_10410</name>
</gene>
<dbReference type="PANTHER" id="PTHR39175:SF1">
    <property type="entry name" value="FAMILY PROTEIN, PUTATIVE (AFU_ORTHOLOGUE AFUA_3G15060)-RELATED"/>
    <property type="match status" value="1"/>
</dbReference>
<dbReference type="EMBL" id="JBHTKH010000005">
    <property type="protein sequence ID" value="MFD1054717.1"/>
    <property type="molecule type" value="Genomic_DNA"/>
</dbReference>
<evidence type="ECO:0000259" key="1">
    <source>
        <dbReference type="PROSITE" id="PS51819"/>
    </source>
</evidence>
<accession>A0ABW3MWX1</accession>
<organism evidence="2 3">
    <name type="scientific">Terrabacter terrigena</name>
    <dbReference type="NCBI Taxonomy" id="574718"/>
    <lineage>
        <taxon>Bacteria</taxon>
        <taxon>Bacillati</taxon>
        <taxon>Actinomycetota</taxon>
        <taxon>Actinomycetes</taxon>
        <taxon>Micrococcales</taxon>
        <taxon>Intrasporangiaceae</taxon>
        <taxon>Terrabacter</taxon>
    </lineage>
</organism>
<evidence type="ECO:0000313" key="3">
    <source>
        <dbReference type="Proteomes" id="UP001597046"/>
    </source>
</evidence>
<protein>
    <submittedName>
        <fullName evidence="2">VOC family protein</fullName>
    </submittedName>
</protein>
<feature type="domain" description="VOC" evidence="1">
    <location>
        <begin position="4"/>
        <end position="118"/>
    </location>
</feature>
<dbReference type="SUPFAM" id="SSF54593">
    <property type="entry name" value="Glyoxalase/Bleomycin resistance protein/Dihydroxybiphenyl dioxygenase"/>
    <property type="match status" value="1"/>
</dbReference>
<dbReference type="PANTHER" id="PTHR39175">
    <property type="entry name" value="FAMILY PROTEIN, PUTATIVE (AFU_ORTHOLOGUE AFUA_3G15060)-RELATED"/>
    <property type="match status" value="1"/>
</dbReference>
<comment type="caution">
    <text evidence="2">The sequence shown here is derived from an EMBL/GenBank/DDBJ whole genome shotgun (WGS) entry which is preliminary data.</text>
</comment>
<sequence>MEMHLHHVQVSGPAGCEDDMRAFYGGVLGMSEVEKPEALRSRGGAWFRAGSAELHIGIEDGFAPARKAHPGIAVADVEQLAQVVARAGAPVTWDENIPGLRRFHTTDPVGNRLEFQQA</sequence>
<dbReference type="Proteomes" id="UP001597046">
    <property type="component" value="Unassembled WGS sequence"/>
</dbReference>
<name>A0ABW3MWX1_9MICO</name>
<dbReference type="InterPro" id="IPR029068">
    <property type="entry name" value="Glyas_Bleomycin-R_OHBP_Dase"/>
</dbReference>